<feature type="binding site" evidence="9">
    <location>
        <position position="198"/>
    </location>
    <ligand>
        <name>[4Fe-4S] cluster</name>
        <dbReference type="ChEBI" id="CHEBI:49883"/>
        <label>2</label>
    </ligand>
</feature>
<feature type="binding site" evidence="9">
    <location>
        <position position="194"/>
    </location>
    <ligand>
        <name>[4Fe-4S] cluster</name>
        <dbReference type="ChEBI" id="CHEBI:49883"/>
        <label>1</label>
    </ligand>
</feature>
<dbReference type="GO" id="GO:0046872">
    <property type="term" value="F:metal ion binding"/>
    <property type="evidence" value="ECO:0007669"/>
    <property type="project" value="UniProtKB-KW"/>
</dbReference>
<feature type="binding site" evidence="9">
    <location>
        <position position="134"/>
    </location>
    <ligand>
        <name>cob(II)alamin</name>
        <dbReference type="ChEBI" id="CHEBI:16304"/>
    </ligand>
</feature>
<keyword evidence="9" id="KW-0170">Cobalt</keyword>
<dbReference type="NCBIfam" id="TIGR00276">
    <property type="entry name" value="tRNA epoxyqueuosine(34) reductase QueG"/>
    <property type="match status" value="1"/>
</dbReference>
<dbReference type="GO" id="GO:0005737">
    <property type="term" value="C:cytoplasm"/>
    <property type="evidence" value="ECO:0007669"/>
    <property type="project" value="UniProtKB-SubCell"/>
</dbReference>
<dbReference type="InterPro" id="IPR004453">
    <property type="entry name" value="QueG"/>
</dbReference>
<comment type="similarity">
    <text evidence="9">Belongs to the QueG family.</text>
</comment>
<evidence type="ECO:0000313" key="12">
    <source>
        <dbReference type="Proteomes" id="UP000661691"/>
    </source>
</evidence>
<keyword evidence="12" id="KW-1185">Reference proteome</keyword>
<dbReference type="SMART" id="SM00567">
    <property type="entry name" value="EZ_HEAT"/>
    <property type="match status" value="2"/>
</dbReference>
<dbReference type="PROSITE" id="PS00198">
    <property type="entry name" value="4FE4S_FER_1"/>
    <property type="match status" value="1"/>
</dbReference>
<feature type="binding site" evidence="9">
    <location>
        <position position="280"/>
    </location>
    <ligand>
        <name>tRNA</name>
        <dbReference type="ChEBI" id="CHEBI:17843"/>
    </ligand>
</feature>
<feature type="binding site" evidence="9">
    <location>
        <position position="188"/>
    </location>
    <ligand>
        <name>[4Fe-4S] cluster</name>
        <dbReference type="ChEBI" id="CHEBI:49883"/>
        <label>1</label>
    </ligand>
</feature>
<comment type="pathway">
    <text evidence="9">tRNA modification; tRNA-queuosine biosynthesis.</text>
</comment>
<feature type="binding site" evidence="9">
    <location>
        <position position="222"/>
    </location>
    <ligand>
        <name>tRNA</name>
        <dbReference type="ChEBI" id="CHEBI:17843"/>
    </ligand>
</feature>
<keyword evidence="3 9" id="KW-0819">tRNA processing</keyword>
<dbReference type="GO" id="GO:0031419">
    <property type="term" value="F:cobalamin binding"/>
    <property type="evidence" value="ECO:0007669"/>
    <property type="project" value="UniProtKB-KW"/>
</dbReference>
<dbReference type="InterPro" id="IPR004155">
    <property type="entry name" value="PBS_lyase_HEAT"/>
</dbReference>
<feature type="binding site" evidence="9">
    <location>
        <position position="191"/>
    </location>
    <ligand>
        <name>[4Fe-4S] cluster</name>
        <dbReference type="ChEBI" id="CHEBI:49883"/>
        <label>1</label>
    </ligand>
</feature>
<feature type="binding site" evidence="9">
    <location>
        <begin position="139"/>
        <end position="141"/>
    </location>
    <ligand>
        <name>cob(II)alamin</name>
        <dbReference type="ChEBI" id="CHEBI:16304"/>
    </ligand>
</feature>
<feature type="binding site" evidence="9">
    <location>
        <position position="240"/>
    </location>
    <ligand>
        <name>[4Fe-4S] cluster</name>
        <dbReference type="ChEBI" id="CHEBI:49883"/>
        <label>2</label>
    </ligand>
</feature>
<dbReference type="Gene3D" id="1.25.10.10">
    <property type="entry name" value="Leucine-rich Repeat Variant"/>
    <property type="match status" value="1"/>
</dbReference>
<comment type="cofactor">
    <cofactor evidence="9">
        <name>[4Fe-4S] cluster</name>
        <dbReference type="ChEBI" id="CHEBI:49883"/>
    </cofactor>
    <text evidence="9">Binds 2 [4Fe-4S] clusters per monomer.</text>
</comment>
<organism evidence="11 12">
    <name type="scientific">Polycladospora coralii</name>
    <dbReference type="NCBI Taxonomy" id="2771432"/>
    <lineage>
        <taxon>Bacteria</taxon>
        <taxon>Bacillati</taxon>
        <taxon>Bacillota</taxon>
        <taxon>Bacilli</taxon>
        <taxon>Bacillales</taxon>
        <taxon>Thermoactinomycetaceae</taxon>
        <taxon>Polycladospora</taxon>
    </lineage>
</organism>
<evidence type="ECO:0000256" key="7">
    <source>
        <dbReference type="ARBA" id="ARBA00023004"/>
    </source>
</evidence>
<sequence length="377" mass="42492">MRAEHIKKRLQEKATEIGIDKIGFTSADPFLALRERLIESQEKGYASGFEEPDIEKRVNPELTFPQAKSIIAIALAYPSRLIDAPVSEQGGYRGIFARASWGEDYHIILKQKLQQLENYLKELVPHVRVQSMVDTGVLSDRAVAERAGIGWSGKNTAIITEEFGSWVYLGEMITDIYLPSDEPILDQCGDCNRCIDVCPTGALVQPGQLDAQSCIAFLTQTKGFLPEQYRKKLGNRLYGCDTCQTVCPKNRRLHFDHHEQMKPEPEWVKPLLKPLLNMSNRQFKERFGKMSGSWRGKKPIQRNAIIALAHFKDESAIPLLTELLQRDPRPVIRGTSAWALVQIGGDHVEQILRDARSNEDDAEVVSEIDAGLNILLD</sequence>
<feature type="binding site" evidence="9">
    <location>
        <position position="247"/>
    </location>
    <ligand>
        <name>[4Fe-4S] cluster</name>
        <dbReference type="ChEBI" id="CHEBI:49883"/>
        <label>1</label>
    </ligand>
</feature>
<keyword evidence="5 9" id="KW-0671">Queuosine biosynthesis</keyword>
<dbReference type="PANTHER" id="PTHR30002:SF4">
    <property type="entry name" value="EPOXYQUEUOSINE REDUCTASE"/>
    <property type="match status" value="1"/>
</dbReference>
<dbReference type="PROSITE" id="PS51379">
    <property type="entry name" value="4FE4S_FER_2"/>
    <property type="match status" value="1"/>
</dbReference>
<feature type="binding site" evidence="9">
    <location>
        <position position="298"/>
    </location>
    <ligand>
        <name>tRNA</name>
        <dbReference type="ChEBI" id="CHEBI:17843"/>
    </ligand>
</feature>
<keyword evidence="4 9" id="KW-0479">Metal-binding</keyword>
<feature type="binding site" evidence="9">
    <location>
        <position position="57"/>
    </location>
    <ligand>
        <name>cob(II)alamin</name>
        <dbReference type="ChEBI" id="CHEBI:16304"/>
    </ligand>
</feature>
<dbReference type="InterPro" id="IPR011989">
    <property type="entry name" value="ARM-like"/>
</dbReference>
<dbReference type="InterPro" id="IPR013542">
    <property type="entry name" value="QueG_DUF1730"/>
</dbReference>
<dbReference type="Pfam" id="PF13484">
    <property type="entry name" value="Fer4_16"/>
    <property type="match status" value="1"/>
</dbReference>
<comment type="function">
    <text evidence="9">Catalyzes the conversion of epoxyqueuosine (oQ) to queuosine (Q), which is a hypermodified base found in the wobble positions of tRNA(Asp), tRNA(Asn), tRNA(His) and tRNA(Tyr).</text>
</comment>
<dbReference type="EMBL" id="JACXAH010000016">
    <property type="protein sequence ID" value="MBD1373051.1"/>
    <property type="molecule type" value="Genomic_DNA"/>
</dbReference>
<keyword evidence="1 9" id="KW-0004">4Fe-4S</keyword>
<feature type="binding site" evidence="9">
    <location>
        <position position="243"/>
    </location>
    <ligand>
        <name>[4Fe-4S] cluster</name>
        <dbReference type="ChEBI" id="CHEBI:49883"/>
        <label>2</label>
    </ligand>
</feature>
<dbReference type="Gene3D" id="3.30.70.20">
    <property type="match status" value="1"/>
</dbReference>
<gene>
    <name evidence="9 11" type="primary">queG</name>
    <name evidence="11" type="ORF">IC620_11875</name>
</gene>
<feature type="binding site" evidence="9">
    <location>
        <position position="295"/>
    </location>
    <ligand>
        <name>tRNA</name>
        <dbReference type="ChEBI" id="CHEBI:17843"/>
    </ligand>
</feature>
<accession>A0A926RY09</accession>
<dbReference type="GO" id="GO:0008616">
    <property type="term" value="P:tRNA queuosine(34) biosynthetic process"/>
    <property type="evidence" value="ECO:0007669"/>
    <property type="project" value="UniProtKB-UniRule"/>
</dbReference>
<feature type="binding site" evidence="9">
    <location>
        <position position="214"/>
    </location>
    <ligand>
        <name>[4Fe-4S] cluster</name>
        <dbReference type="ChEBI" id="CHEBI:49883"/>
        <label>2</label>
    </ligand>
</feature>
<keyword evidence="2 9" id="KW-0963">Cytoplasm</keyword>
<dbReference type="Pfam" id="PF13646">
    <property type="entry name" value="HEAT_2"/>
    <property type="match status" value="1"/>
</dbReference>
<evidence type="ECO:0000256" key="5">
    <source>
        <dbReference type="ARBA" id="ARBA00022785"/>
    </source>
</evidence>
<comment type="caution">
    <text evidence="9">Lacks conserved residue(s) required for the propagation of feature annotation.</text>
</comment>
<dbReference type="GO" id="GO:0052693">
    <property type="term" value="F:epoxyqueuosine reductase activity"/>
    <property type="evidence" value="ECO:0007669"/>
    <property type="project" value="UniProtKB-UniRule"/>
</dbReference>
<dbReference type="GO" id="GO:0051539">
    <property type="term" value="F:4 iron, 4 sulfur cluster binding"/>
    <property type="evidence" value="ECO:0007669"/>
    <property type="project" value="UniProtKB-KW"/>
</dbReference>
<proteinExistence type="inferred from homology"/>
<protein>
    <recommendedName>
        <fullName evidence="9">Epoxyqueuosine reductase</fullName>
        <ecNumber evidence="9">1.17.99.6</ecNumber>
    </recommendedName>
    <alternativeName>
        <fullName evidence="9">Queuosine biosynthesis protein QueG</fullName>
    </alternativeName>
</protein>
<evidence type="ECO:0000256" key="2">
    <source>
        <dbReference type="ARBA" id="ARBA00022490"/>
    </source>
</evidence>
<dbReference type="InterPro" id="IPR017896">
    <property type="entry name" value="4Fe4S_Fe-S-bd"/>
</dbReference>
<evidence type="ECO:0000256" key="3">
    <source>
        <dbReference type="ARBA" id="ARBA00022694"/>
    </source>
</evidence>
<dbReference type="Proteomes" id="UP000661691">
    <property type="component" value="Unassembled WGS sequence"/>
</dbReference>
<evidence type="ECO:0000256" key="1">
    <source>
        <dbReference type="ARBA" id="ARBA00022485"/>
    </source>
</evidence>
<feature type="binding site" evidence="9">
    <location>
        <position position="158"/>
    </location>
    <ligand>
        <name>cob(II)alamin</name>
        <dbReference type="ChEBI" id="CHEBI:16304"/>
    </ligand>
</feature>
<dbReference type="PANTHER" id="PTHR30002">
    <property type="entry name" value="EPOXYQUEUOSINE REDUCTASE"/>
    <property type="match status" value="1"/>
</dbReference>
<evidence type="ECO:0000256" key="6">
    <source>
        <dbReference type="ARBA" id="ARBA00023002"/>
    </source>
</evidence>
<keyword evidence="9" id="KW-0846">Cobalamin</keyword>
<dbReference type="HAMAP" id="MF_00916">
    <property type="entry name" value="QueG"/>
    <property type="match status" value="1"/>
</dbReference>
<keyword evidence="6 9" id="KW-0560">Oxidoreductase</keyword>
<feature type="binding site" evidence="9">
    <location>
        <position position="297"/>
    </location>
    <ligand>
        <name>tRNA</name>
        <dbReference type="ChEBI" id="CHEBI:17843"/>
    </ligand>
</feature>
<dbReference type="SUPFAM" id="SSF48371">
    <property type="entry name" value="ARM repeat"/>
    <property type="match status" value="1"/>
</dbReference>
<comment type="cofactor">
    <cofactor evidence="9">
        <name>cob(II)alamin</name>
        <dbReference type="ChEBI" id="CHEBI:16304"/>
    </cofactor>
</comment>
<name>A0A926RY09_9BACL</name>
<keyword evidence="8 9" id="KW-0411">Iron-sulfur</keyword>
<comment type="subunit">
    <text evidence="9">Monomer.</text>
</comment>
<dbReference type="AlphaFoldDB" id="A0A926RY09"/>
<feature type="domain" description="4Fe-4S ferredoxin-type" evidence="10">
    <location>
        <begin position="181"/>
        <end position="208"/>
    </location>
</feature>
<dbReference type="InterPro" id="IPR016024">
    <property type="entry name" value="ARM-type_fold"/>
</dbReference>
<feature type="binding site" evidence="9">
    <location>
        <position position="281"/>
    </location>
    <ligand>
        <name>tRNA</name>
        <dbReference type="ChEBI" id="CHEBI:17843"/>
    </ligand>
</feature>
<feature type="binding site" evidence="9">
    <location>
        <position position="220"/>
    </location>
    <ligand>
        <name>tRNA</name>
        <dbReference type="ChEBI" id="CHEBI:17843"/>
    </ligand>
</feature>
<reference evidence="11" key="1">
    <citation type="submission" date="2020-09" db="EMBL/GenBank/DDBJ databases">
        <title>A novel bacterium of genus Hazenella, isolated from South China Sea.</title>
        <authorList>
            <person name="Huang H."/>
            <person name="Mo K."/>
            <person name="Hu Y."/>
        </authorList>
    </citation>
    <scope>NUCLEOTIDE SEQUENCE</scope>
    <source>
        <strain evidence="11">IB182357</strain>
    </source>
</reference>
<evidence type="ECO:0000256" key="4">
    <source>
        <dbReference type="ARBA" id="ARBA00022723"/>
    </source>
</evidence>
<dbReference type="RefSeq" id="WP_191142293.1">
    <property type="nucleotide sequence ID" value="NZ_JACXAH010000016.1"/>
</dbReference>
<dbReference type="FunFam" id="3.30.70.20:FF:000037">
    <property type="entry name" value="Epoxyqueuosine reductase"/>
    <property type="match status" value="1"/>
</dbReference>
<comment type="caution">
    <text evidence="11">The sequence shown here is derived from an EMBL/GenBank/DDBJ whole genome shotgun (WGS) entry which is preliminary data.</text>
</comment>
<comment type="catalytic activity">
    <reaction evidence="9">
        <text>epoxyqueuosine(34) in tRNA + AH2 = queuosine(34) in tRNA + A + H2O</text>
        <dbReference type="Rhea" id="RHEA:32159"/>
        <dbReference type="Rhea" id="RHEA-COMP:18571"/>
        <dbReference type="Rhea" id="RHEA-COMP:18582"/>
        <dbReference type="ChEBI" id="CHEBI:13193"/>
        <dbReference type="ChEBI" id="CHEBI:15377"/>
        <dbReference type="ChEBI" id="CHEBI:17499"/>
        <dbReference type="ChEBI" id="CHEBI:194431"/>
        <dbReference type="ChEBI" id="CHEBI:194443"/>
        <dbReference type="EC" id="1.17.99.6"/>
    </reaction>
</comment>
<dbReference type="InterPro" id="IPR017900">
    <property type="entry name" value="4Fe4S_Fe_S_CS"/>
</dbReference>
<feature type="active site" description="Proton donor" evidence="9">
    <location>
        <position position="134"/>
    </location>
</feature>
<feature type="binding site" evidence="9">
    <location>
        <position position="155"/>
    </location>
    <ligand>
        <name>cob(II)alamin</name>
        <dbReference type="ChEBI" id="CHEBI:16304"/>
    </ligand>
</feature>
<feature type="binding site" evidence="9">
    <location>
        <position position="152"/>
    </location>
    <ligand>
        <name>cob(II)alamin</name>
        <dbReference type="ChEBI" id="CHEBI:16304"/>
    </ligand>
</feature>
<comment type="subcellular location">
    <subcellularLocation>
        <location evidence="9">Cytoplasm</location>
    </subcellularLocation>
</comment>
<evidence type="ECO:0000313" key="11">
    <source>
        <dbReference type="EMBL" id="MBD1373051.1"/>
    </source>
</evidence>
<evidence type="ECO:0000256" key="9">
    <source>
        <dbReference type="HAMAP-Rule" id="MF_00916"/>
    </source>
</evidence>
<dbReference type="Pfam" id="PF08331">
    <property type="entry name" value="QueG_DUF1730"/>
    <property type="match status" value="1"/>
</dbReference>
<keyword evidence="7 9" id="KW-0408">Iron</keyword>
<dbReference type="SUPFAM" id="SSF54862">
    <property type="entry name" value="4Fe-4S ferredoxins"/>
    <property type="match status" value="1"/>
</dbReference>
<feature type="binding site" evidence="9">
    <location>
        <begin position="240"/>
        <end position="241"/>
    </location>
    <ligand>
        <name>cob(II)alamin</name>
        <dbReference type="ChEBI" id="CHEBI:16304"/>
    </ligand>
</feature>
<feature type="binding site" evidence="9">
    <location>
        <position position="169"/>
    </location>
    <ligand>
        <name>cob(II)alamin</name>
        <dbReference type="ChEBI" id="CHEBI:16304"/>
    </ligand>
</feature>
<evidence type="ECO:0000259" key="10">
    <source>
        <dbReference type="PROSITE" id="PS51379"/>
    </source>
</evidence>
<evidence type="ECO:0000256" key="8">
    <source>
        <dbReference type="ARBA" id="ARBA00023014"/>
    </source>
</evidence>
<dbReference type="EC" id="1.17.99.6" evidence="9"/>